<evidence type="ECO:0000256" key="7">
    <source>
        <dbReference type="SAM" id="Phobius"/>
    </source>
</evidence>
<dbReference type="Pfam" id="PF00999">
    <property type="entry name" value="Na_H_Exchanger"/>
    <property type="match status" value="1"/>
</dbReference>
<dbReference type="AlphaFoldDB" id="A0A921IV06"/>
<dbReference type="InterPro" id="IPR006037">
    <property type="entry name" value="RCK_C"/>
</dbReference>
<keyword evidence="4 7" id="KW-0812">Transmembrane</keyword>
<organism evidence="10 11">
    <name type="scientific">Enorma phocaeensis</name>
    <dbReference type="NCBI Taxonomy" id="1871019"/>
    <lineage>
        <taxon>Bacteria</taxon>
        <taxon>Bacillati</taxon>
        <taxon>Actinomycetota</taxon>
        <taxon>Coriobacteriia</taxon>
        <taxon>Coriobacteriales</taxon>
        <taxon>Coriobacteriaceae</taxon>
        <taxon>Enorma</taxon>
    </lineage>
</organism>
<feature type="transmembrane region" description="Helical" evidence="7">
    <location>
        <begin position="277"/>
        <end position="295"/>
    </location>
</feature>
<dbReference type="GO" id="GO:1902600">
    <property type="term" value="P:proton transmembrane transport"/>
    <property type="evidence" value="ECO:0007669"/>
    <property type="project" value="InterPro"/>
</dbReference>
<dbReference type="PROSITE" id="PS51202">
    <property type="entry name" value="RCK_C"/>
    <property type="match status" value="1"/>
</dbReference>
<keyword evidence="5 7" id="KW-1133">Transmembrane helix</keyword>
<evidence type="ECO:0000259" key="8">
    <source>
        <dbReference type="PROSITE" id="PS51201"/>
    </source>
</evidence>
<dbReference type="GO" id="GO:0016020">
    <property type="term" value="C:membrane"/>
    <property type="evidence" value="ECO:0007669"/>
    <property type="project" value="UniProtKB-SubCell"/>
</dbReference>
<evidence type="ECO:0000256" key="5">
    <source>
        <dbReference type="ARBA" id="ARBA00022989"/>
    </source>
</evidence>
<dbReference type="InterPro" id="IPR038770">
    <property type="entry name" value="Na+/solute_symporter_sf"/>
</dbReference>
<dbReference type="InterPro" id="IPR036721">
    <property type="entry name" value="RCK_C_sf"/>
</dbReference>
<dbReference type="SUPFAM" id="SSF51735">
    <property type="entry name" value="NAD(P)-binding Rossmann-fold domains"/>
    <property type="match status" value="1"/>
</dbReference>
<evidence type="ECO:0000313" key="10">
    <source>
        <dbReference type="EMBL" id="HJG38003.1"/>
    </source>
</evidence>
<name>A0A921IV06_9ACTN</name>
<feature type="transmembrane region" description="Helical" evidence="7">
    <location>
        <begin position="154"/>
        <end position="173"/>
    </location>
</feature>
<comment type="subcellular location">
    <subcellularLocation>
        <location evidence="1">Membrane</location>
        <topology evidence="1">Multi-pass membrane protein</topology>
    </subcellularLocation>
</comment>
<proteinExistence type="inferred from homology"/>
<dbReference type="PANTHER" id="PTHR42751">
    <property type="entry name" value="SODIUM/HYDROGEN EXCHANGER FAMILY/TRKA DOMAIN PROTEIN"/>
    <property type="match status" value="1"/>
</dbReference>
<feature type="transmembrane region" description="Helical" evidence="7">
    <location>
        <begin position="33"/>
        <end position="51"/>
    </location>
</feature>
<dbReference type="PANTHER" id="PTHR42751:SF1">
    <property type="entry name" value="CATION_PROTON ANTIPORTER YBAL-RELATED"/>
    <property type="match status" value="1"/>
</dbReference>
<dbReference type="PROSITE" id="PS51201">
    <property type="entry name" value="RCK_N"/>
    <property type="match status" value="1"/>
</dbReference>
<dbReference type="RefSeq" id="WP_273191136.1">
    <property type="nucleotide sequence ID" value="NZ_DYUZ01000033.1"/>
</dbReference>
<sequence length="693" mass="71787">MHGDTILLMTFVFALVAAFAGGLVARAVRLPPIVGYLLGGLVVSPFTPGFIGDSDAMNQLSEVGVMFMMFSTGLHFSLEDLAEVKGIAVPGAIAQIVLGTIGGCLLGRLFGWTFEAGVMLGLSVSIASTVVLIKNLSDAGLYQSHGGRVATGWLIVEDLATVVILVVLPVVFGPGEVSGPELARGLAEALAKTAAFVALMLVVGSRVLPWLLARIARFCPAELFQLAVVVVALGTAMAASLMFGLSVALGAFLAGVVVSGSKLSHRIAAEAIPFKDLFSIIFFASVGMMVNPVTLAAHAGELIALVILIIVGKWAINMALGPVLSAGLNTTLTVAAGLSQIGEFSFIIGQTGMALGILSADQYSLILGGAVLSIAFNSFAFKTIEPLERAMGSRPWLRSLYERRQLPEEPAREGMADHVVVVGYGHAGRCVTDVLMRLEVPCLVVERDLSTAEEAERDGLHVLVGDAANSDILAHAHLGAAQVLVIASHGDAAAEVIAREARAAASGLRIITRAHDEDAVAELVDAGADEVVRPVLEGGIELMRHALLDLGYRPRQIQEYADELRASGYAALADDSRAARARALERLASSLAEVDLYWIEVAEGAPVAGSTLAEADLRAKTGANAVALRHEGETALFIDATTRLVAGDTVGLIGTCDALDAAARLLGADGAACAGDGTGGADKEACPCGAARP</sequence>
<evidence type="ECO:0000256" key="1">
    <source>
        <dbReference type="ARBA" id="ARBA00004141"/>
    </source>
</evidence>
<dbReference type="GO" id="GO:0008324">
    <property type="term" value="F:monoatomic cation transmembrane transporter activity"/>
    <property type="evidence" value="ECO:0007669"/>
    <property type="project" value="InterPro"/>
</dbReference>
<evidence type="ECO:0000256" key="6">
    <source>
        <dbReference type="ARBA" id="ARBA00023136"/>
    </source>
</evidence>
<feature type="domain" description="RCK C-terminal" evidence="9">
    <location>
        <begin position="582"/>
        <end position="668"/>
    </location>
</feature>
<evidence type="ECO:0000259" key="9">
    <source>
        <dbReference type="PROSITE" id="PS51202"/>
    </source>
</evidence>
<dbReference type="InterPro" id="IPR036291">
    <property type="entry name" value="NAD(P)-bd_dom_sf"/>
</dbReference>
<comment type="caution">
    <text evidence="10">The sequence shown here is derived from an EMBL/GenBank/DDBJ whole genome shotgun (WGS) entry which is preliminary data.</text>
</comment>
<dbReference type="Gene3D" id="1.20.1530.20">
    <property type="match status" value="1"/>
</dbReference>
<dbReference type="Gene3D" id="3.40.50.720">
    <property type="entry name" value="NAD(P)-binding Rossmann-like Domain"/>
    <property type="match status" value="1"/>
</dbReference>
<dbReference type="GO" id="GO:0015297">
    <property type="term" value="F:antiporter activity"/>
    <property type="evidence" value="ECO:0007669"/>
    <property type="project" value="InterPro"/>
</dbReference>
<protein>
    <submittedName>
        <fullName evidence="10">Cation:proton antiporter</fullName>
    </submittedName>
</protein>
<dbReference type="Pfam" id="PF02254">
    <property type="entry name" value="TrkA_N"/>
    <property type="match status" value="1"/>
</dbReference>
<feature type="transmembrane region" description="Helical" evidence="7">
    <location>
        <begin position="363"/>
        <end position="381"/>
    </location>
</feature>
<dbReference type="InterPro" id="IPR006153">
    <property type="entry name" value="Cation/H_exchanger_TM"/>
</dbReference>
<dbReference type="EMBL" id="DYUZ01000033">
    <property type="protein sequence ID" value="HJG38003.1"/>
    <property type="molecule type" value="Genomic_DNA"/>
</dbReference>
<evidence type="ECO:0000256" key="2">
    <source>
        <dbReference type="ARBA" id="ARBA00005551"/>
    </source>
</evidence>
<dbReference type="Pfam" id="PF02080">
    <property type="entry name" value="TrkA_C"/>
    <property type="match status" value="1"/>
</dbReference>
<feature type="domain" description="RCK N-terminal" evidence="8">
    <location>
        <begin position="416"/>
        <end position="533"/>
    </location>
</feature>
<feature type="transmembrane region" description="Helical" evidence="7">
    <location>
        <begin position="6"/>
        <end position="26"/>
    </location>
</feature>
<comment type="similarity">
    <text evidence="2">Belongs to the monovalent cation:proton antiporter 2 (CPA2) transporter (TC 2.A.37) family.</text>
</comment>
<reference evidence="10" key="1">
    <citation type="journal article" date="2021" name="PeerJ">
        <title>Extensive microbial diversity within the chicken gut microbiome revealed by metagenomics and culture.</title>
        <authorList>
            <person name="Gilroy R."/>
            <person name="Ravi A."/>
            <person name="Getino M."/>
            <person name="Pursley I."/>
            <person name="Horton D.L."/>
            <person name="Alikhan N.F."/>
            <person name="Baker D."/>
            <person name="Gharbi K."/>
            <person name="Hall N."/>
            <person name="Watson M."/>
            <person name="Adriaenssens E.M."/>
            <person name="Foster-Nyarko E."/>
            <person name="Jarju S."/>
            <person name="Secka A."/>
            <person name="Antonio M."/>
            <person name="Oren A."/>
            <person name="Chaudhuri R.R."/>
            <person name="La Ragione R."/>
            <person name="Hildebrand F."/>
            <person name="Pallen M.J."/>
        </authorList>
    </citation>
    <scope>NUCLEOTIDE SEQUENCE</scope>
    <source>
        <strain evidence="10">ChiHjej13B12-9602</strain>
    </source>
</reference>
<dbReference type="InterPro" id="IPR003148">
    <property type="entry name" value="RCK_N"/>
</dbReference>
<dbReference type="GO" id="GO:0006813">
    <property type="term" value="P:potassium ion transport"/>
    <property type="evidence" value="ECO:0007669"/>
    <property type="project" value="InterPro"/>
</dbReference>
<dbReference type="SUPFAM" id="SSF116726">
    <property type="entry name" value="TrkA C-terminal domain-like"/>
    <property type="match status" value="1"/>
</dbReference>
<feature type="transmembrane region" description="Helical" evidence="7">
    <location>
        <begin position="224"/>
        <end position="257"/>
    </location>
</feature>
<feature type="transmembrane region" description="Helical" evidence="7">
    <location>
        <begin position="116"/>
        <end position="133"/>
    </location>
</feature>
<keyword evidence="3" id="KW-0813">Transport</keyword>
<gene>
    <name evidence="10" type="ORF">K8V70_09155</name>
</gene>
<evidence type="ECO:0000313" key="11">
    <source>
        <dbReference type="Proteomes" id="UP000753256"/>
    </source>
</evidence>
<feature type="transmembrane region" description="Helical" evidence="7">
    <location>
        <begin position="193"/>
        <end position="212"/>
    </location>
</feature>
<accession>A0A921IV06</accession>
<feature type="transmembrane region" description="Helical" evidence="7">
    <location>
        <begin position="302"/>
        <end position="324"/>
    </location>
</feature>
<evidence type="ECO:0000256" key="3">
    <source>
        <dbReference type="ARBA" id="ARBA00022448"/>
    </source>
</evidence>
<reference evidence="10" key="2">
    <citation type="submission" date="2021-09" db="EMBL/GenBank/DDBJ databases">
        <authorList>
            <person name="Gilroy R."/>
        </authorList>
    </citation>
    <scope>NUCLEOTIDE SEQUENCE</scope>
    <source>
        <strain evidence="10">ChiHjej13B12-9602</strain>
    </source>
</reference>
<dbReference type="Gene3D" id="3.30.70.1450">
    <property type="entry name" value="Regulator of K+ conductance, C-terminal domain"/>
    <property type="match status" value="1"/>
</dbReference>
<dbReference type="Proteomes" id="UP000753256">
    <property type="component" value="Unassembled WGS sequence"/>
</dbReference>
<evidence type="ECO:0000256" key="4">
    <source>
        <dbReference type="ARBA" id="ARBA00022692"/>
    </source>
</evidence>
<keyword evidence="6 7" id="KW-0472">Membrane</keyword>